<dbReference type="Gene3D" id="3.30.450.20">
    <property type="entry name" value="PAS domain"/>
    <property type="match status" value="4"/>
</dbReference>
<keyword evidence="5" id="KW-0418">Kinase</keyword>
<dbReference type="InterPro" id="IPR035965">
    <property type="entry name" value="PAS-like_dom_sf"/>
</dbReference>
<dbReference type="GO" id="GO:0000155">
    <property type="term" value="F:phosphorelay sensor kinase activity"/>
    <property type="evidence" value="ECO:0007669"/>
    <property type="project" value="InterPro"/>
</dbReference>
<dbReference type="EC" id="2.7.13.3" evidence="2"/>
<dbReference type="Pfam" id="PF00512">
    <property type="entry name" value="HisKA"/>
    <property type="match status" value="1"/>
</dbReference>
<protein>
    <recommendedName>
        <fullName evidence="2">histidine kinase</fullName>
        <ecNumber evidence="2">2.7.13.3</ecNumber>
    </recommendedName>
</protein>
<dbReference type="SMART" id="SM00387">
    <property type="entry name" value="HATPase_c"/>
    <property type="match status" value="1"/>
</dbReference>
<feature type="coiled-coil region" evidence="6">
    <location>
        <begin position="497"/>
        <end position="524"/>
    </location>
</feature>
<evidence type="ECO:0000313" key="8">
    <source>
        <dbReference type="EMBL" id="SHE55383.1"/>
    </source>
</evidence>
<dbReference type="InterPro" id="IPR003594">
    <property type="entry name" value="HATPase_dom"/>
</dbReference>
<evidence type="ECO:0000259" key="7">
    <source>
        <dbReference type="PROSITE" id="PS50109"/>
    </source>
</evidence>
<dbReference type="SMART" id="SM00388">
    <property type="entry name" value="HisKA"/>
    <property type="match status" value="1"/>
</dbReference>
<accession>A0A1M4UFK7</accession>
<evidence type="ECO:0000256" key="5">
    <source>
        <dbReference type="ARBA" id="ARBA00022777"/>
    </source>
</evidence>
<dbReference type="EMBL" id="FQUU01000002">
    <property type="protein sequence ID" value="SHE55383.1"/>
    <property type="molecule type" value="Genomic_DNA"/>
</dbReference>
<keyword evidence="9" id="KW-1185">Reference proteome</keyword>
<dbReference type="PANTHER" id="PTHR43304:SF1">
    <property type="entry name" value="PAC DOMAIN-CONTAINING PROTEIN"/>
    <property type="match status" value="1"/>
</dbReference>
<evidence type="ECO:0000256" key="1">
    <source>
        <dbReference type="ARBA" id="ARBA00000085"/>
    </source>
</evidence>
<dbReference type="InterPro" id="IPR003661">
    <property type="entry name" value="HisK_dim/P_dom"/>
</dbReference>
<dbReference type="Pfam" id="PF13426">
    <property type="entry name" value="PAS_9"/>
    <property type="match status" value="2"/>
</dbReference>
<dbReference type="InterPro" id="IPR052162">
    <property type="entry name" value="Sensor_kinase/Photoreceptor"/>
</dbReference>
<dbReference type="Gene3D" id="1.10.287.130">
    <property type="match status" value="1"/>
</dbReference>
<dbReference type="Pfam" id="PF02518">
    <property type="entry name" value="HATPase_c"/>
    <property type="match status" value="1"/>
</dbReference>
<dbReference type="Proteomes" id="UP000184048">
    <property type="component" value="Unassembled WGS sequence"/>
</dbReference>
<dbReference type="FunFam" id="3.30.565.10:FF:000006">
    <property type="entry name" value="Sensor histidine kinase WalK"/>
    <property type="match status" value="1"/>
</dbReference>
<keyword evidence="3" id="KW-0597">Phosphoprotein</keyword>
<keyword evidence="6" id="KW-0175">Coiled coil</keyword>
<keyword evidence="4" id="KW-0808">Transferase</keyword>
<organism evidence="8 9">
    <name type="scientific">Flavisolibacter ginsengisoli DSM 18119</name>
    <dbReference type="NCBI Taxonomy" id="1121884"/>
    <lineage>
        <taxon>Bacteria</taxon>
        <taxon>Pseudomonadati</taxon>
        <taxon>Bacteroidota</taxon>
        <taxon>Chitinophagia</taxon>
        <taxon>Chitinophagales</taxon>
        <taxon>Chitinophagaceae</taxon>
        <taxon>Flavisolibacter</taxon>
    </lineage>
</organism>
<dbReference type="Gene3D" id="3.30.565.10">
    <property type="entry name" value="Histidine kinase-like ATPase, C-terminal domain"/>
    <property type="match status" value="1"/>
</dbReference>
<dbReference type="InterPro" id="IPR005467">
    <property type="entry name" value="His_kinase_dom"/>
</dbReference>
<proteinExistence type="predicted"/>
<gene>
    <name evidence="8" type="ORF">SAMN02745131_00632</name>
</gene>
<dbReference type="CDD" id="cd00082">
    <property type="entry name" value="HisKA"/>
    <property type="match status" value="1"/>
</dbReference>
<evidence type="ECO:0000256" key="4">
    <source>
        <dbReference type="ARBA" id="ARBA00022679"/>
    </source>
</evidence>
<dbReference type="STRING" id="1121884.SAMN02745131_00632"/>
<dbReference type="PRINTS" id="PR00344">
    <property type="entry name" value="BCTRLSENSOR"/>
</dbReference>
<evidence type="ECO:0000256" key="2">
    <source>
        <dbReference type="ARBA" id="ARBA00012438"/>
    </source>
</evidence>
<dbReference type="PROSITE" id="PS50109">
    <property type="entry name" value="HIS_KIN"/>
    <property type="match status" value="1"/>
</dbReference>
<evidence type="ECO:0000256" key="3">
    <source>
        <dbReference type="ARBA" id="ARBA00022553"/>
    </source>
</evidence>
<comment type="catalytic activity">
    <reaction evidence="1">
        <text>ATP + protein L-histidine = ADP + protein N-phospho-L-histidine.</text>
        <dbReference type="EC" id="2.7.13.3"/>
    </reaction>
</comment>
<dbReference type="InterPro" id="IPR036097">
    <property type="entry name" value="HisK_dim/P_sf"/>
</dbReference>
<name>A0A1M4UFK7_9BACT</name>
<dbReference type="InterPro" id="IPR004358">
    <property type="entry name" value="Sig_transdc_His_kin-like_C"/>
</dbReference>
<reference evidence="8 9" key="1">
    <citation type="submission" date="2016-11" db="EMBL/GenBank/DDBJ databases">
        <authorList>
            <person name="Jaros S."/>
            <person name="Januszkiewicz K."/>
            <person name="Wedrychowicz H."/>
        </authorList>
    </citation>
    <scope>NUCLEOTIDE SEQUENCE [LARGE SCALE GENOMIC DNA]</scope>
    <source>
        <strain evidence="8 9">DSM 18119</strain>
    </source>
</reference>
<dbReference type="RefSeq" id="WP_175546006.1">
    <property type="nucleotide sequence ID" value="NZ_FQUU01000002.1"/>
</dbReference>
<dbReference type="SUPFAM" id="SSF55785">
    <property type="entry name" value="PYP-like sensor domain (PAS domain)"/>
    <property type="match status" value="3"/>
</dbReference>
<dbReference type="SUPFAM" id="SSF55874">
    <property type="entry name" value="ATPase domain of HSP90 chaperone/DNA topoisomerase II/histidine kinase"/>
    <property type="match status" value="1"/>
</dbReference>
<dbReference type="SUPFAM" id="SSF47384">
    <property type="entry name" value="Homodimeric domain of signal transducing histidine kinase"/>
    <property type="match status" value="1"/>
</dbReference>
<dbReference type="AlphaFoldDB" id="A0A1M4UFK7"/>
<sequence>MDNLPDAVVYFVPVFGDGTQKSLEDFEVIYCNKEAEIAASLQGAQLIGQKARSIIGADDTVRSMLFAQLSQVYRSGVQFEGTYYNKVLDKHFKIKRLPVENGVLTVAVNITTEVKEREEKQRQADLANLILNNSLNGWFSCRALENEKGEIIDFLITGVNQEFNRIVGLSPEAVVGKSYLHLFPASKENGTFDLNCQVLFTGKSIRHEMYYKGDGLDSWYDVIITKLHDKEIYVNFADISEYKNALAELQEKNTLLDNILKHSANGISVTQIIKDKDANVIDGRTILANDAAITFTGIPKELYLTKTAVELEPNIRDSAYFKMCVHTLETGEPVQTQYLLESTGHWLEISISRMDANHLITIFADITSTREAQLAIEQSAEQLQTIINHTQSGIFTIVPVINTQNVITDFKFLIVNRTLAAYVRKEPNELVGALGSDYFPEYKRNGLFELFCDSIEKKQVNRVEFHYRSESKDAWIDIMCTPFNDGVLITFTDYTDVKKMQLEMEALVEELKRSNNNLEEFAHAASHDLKEPVRKIQFFTERLKFKISDRLNEEEIDVLSRIEKSTERMRLLIDDLLQYSLVNHRHAEIEEVDLNRKLTLVQEDLEVQVQEKHAQIKVGALPTVNGYRRQLQQMFQNLISNALKYNKPGEVPVISISSRQVSGVDSGLNVPSGLWNDQFYLIEVSDNGIGFDQNDADRIFNMFTRLHGKYEYSGTGVGLSIVKKVVENHNGYIKAVSEPGKGATFSILLPVR</sequence>
<dbReference type="PANTHER" id="PTHR43304">
    <property type="entry name" value="PHYTOCHROME-LIKE PROTEIN CPH1"/>
    <property type="match status" value="1"/>
</dbReference>
<evidence type="ECO:0000313" key="9">
    <source>
        <dbReference type="Proteomes" id="UP000184048"/>
    </source>
</evidence>
<dbReference type="InterPro" id="IPR000014">
    <property type="entry name" value="PAS"/>
</dbReference>
<dbReference type="InterPro" id="IPR036890">
    <property type="entry name" value="HATPase_C_sf"/>
</dbReference>
<feature type="domain" description="Histidine kinase" evidence="7">
    <location>
        <begin position="524"/>
        <end position="752"/>
    </location>
</feature>
<evidence type="ECO:0000256" key="6">
    <source>
        <dbReference type="SAM" id="Coils"/>
    </source>
</evidence>